<proteinExistence type="predicted"/>
<gene>
    <name evidence="1" type="ORF">DY245_27090</name>
</gene>
<accession>A0A371PY15</accession>
<dbReference type="AlphaFoldDB" id="A0A371PY15"/>
<reference evidence="1 2" key="1">
    <citation type="submission" date="2018-08" db="EMBL/GenBank/DDBJ databases">
        <title>Streptomyces NEAU-D10 sp. nov., a novel Actinomycete isolated from soil.</title>
        <authorList>
            <person name="Jin L."/>
        </authorList>
    </citation>
    <scope>NUCLEOTIDE SEQUENCE [LARGE SCALE GENOMIC DNA]</scope>
    <source>
        <strain evidence="1 2">NEAU-D10</strain>
    </source>
</reference>
<dbReference type="Proteomes" id="UP000262477">
    <property type="component" value="Unassembled WGS sequence"/>
</dbReference>
<sequence>MSVTGSLNLQVFPGAGGLLVSTYGNADLVAPDGKLTKGISKVKLGGQSADVDDAMTVPGPNGW</sequence>
<keyword evidence="2" id="KW-1185">Reference proteome</keyword>
<comment type="caution">
    <text evidence="1">The sequence shown here is derived from an EMBL/GenBank/DDBJ whole genome shotgun (WGS) entry which is preliminary data.</text>
</comment>
<organism evidence="1 2">
    <name type="scientific">Streptomyces inhibens</name>
    <dbReference type="NCBI Taxonomy" id="2293571"/>
    <lineage>
        <taxon>Bacteria</taxon>
        <taxon>Bacillati</taxon>
        <taxon>Actinomycetota</taxon>
        <taxon>Actinomycetes</taxon>
        <taxon>Kitasatosporales</taxon>
        <taxon>Streptomycetaceae</taxon>
        <taxon>Streptomyces</taxon>
    </lineage>
</organism>
<dbReference type="EMBL" id="QUAC01000217">
    <property type="protein sequence ID" value="REK87368.1"/>
    <property type="molecule type" value="Genomic_DNA"/>
</dbReference>
<name>A0A371PY15_STRIH</name>
<evidence type="ECO:0000313" key="1">
    <source>
        <dbReference type="EMBL" id="REK87368.1"/>
    </source>
</evidence>
<evidence type="ECO:0000313" key="2">
    <source>
        <dbReference type="Proteomes" id="UP000262477"/>
    </source>
</evidence>
<protein>
    <submittedName>
        <fullName evidence="1">Uncharacterized protein</fullName>
    </submittedName>
</protein>